<dbReference type="GO" id="GO:0003676">
    <property type="term" value="F:nucleic acid binding"/>
    <property type="evidence" value="ECO:0007669"/>
    <property type="project" value="InterPro"/>
</dbReference>
<organism evidence="3">
    <name type="scientific">freshwater sediment metagenome</name>
    <dbReference type="NCBI Taxonomy" id="556182"/>
    <lineage>
        <taxon>unclassified sequences</taxon>
        <taxon>metagenomes</taxon>
        <taxon>ecological metagenomes</taxon>
    </lineage>
</organism>
<dbReference type="EMBL" id="OY288114">
    <property type="protein sequence ID" value="CAJ0849219.1"/>
    <property type="molecule type" value="Genomic_DNA"/>
</dbReference>
<evidence type="ECO:0000313" key="3">
    <source>
        <dbReference type="EMBL" id="CAJ0849219.1"/>
    </source>
</evidence>
<proteinExistence type="predicted"/>
<dbReference type="NCBIfam" id="NF033516">
    <property type="entry name" value="transpos_IS3"/>
    <property type="match status" value="1"/>
</dbReference>
<feature type="region of interest" description="Disordered" evidence="1">
    <location>
        <begin position="218"/>
        <end position="239"/>
    </location>
</feature>
<reference evidence="3" key="1">
    <citation type="submission" date="2023-07" db="EMBL/GenBank/DDBJ databases">
        <authorList>
            <person name="Pelsma A.J. K."/>
        </authorList>
    </citation>
    <scope>NUCLEOTIDE SEQUENCE</scope>
</reference>
<dbReference type="InterPro" id="IPR036397">
    <property type="entry name" value="RNaseH_sf"/>
</dbReference>
<dbReference type="InterPro" id="IPR001584">
    <property type="entry name" value="Integrase_cat-core"/>
</dbReference>
<dbReference type="InterPro" id="IPR048020">
    <property type="entry name" value="Transpos_IS3"/>
</dbReference>
<dbReference type="Gene3D" id="3.30.420.10">
    <property type="entry name" value="Ribonuclease H-like superfamily/Ribonuclease H"/>
    <property type="match status" value="1"/>
</dbReference>
<evidence type="ECO:0000256" key="1">
    <source>
        <dbReference type="SAM" id="MobiDB-lite"/>
    </source>
</evidence>
<dbReference type="PANTHER" id="PTHR47515">
    <property type="entry name" value="LOW CALCIUM RESPONSE LOCUS PROTEIN T"/>
    <property type="match status" value="1"/>
</dbReference>
<name>A0AA48R905_9ZZZZ</name>
<sequence>MATYRRLFVLLRQEGERSGKNRIYRLYREEGLTVQKRRARRRAVGTRAPILMEPTPNARWSLDFVHDQFACGRRFRILNIVDDVTRECLVAIPDTSISGKRVARELSTLIRWRGKPGMIVSDHGTEFTSNAILSWTSESKVEWHYIAPGKPMQNGFCESFNGRMRDELLNETLFLGLGHAREKISAWVSDYNHRRPHSSLGYATPAEYAANLTATGDRLRNPDQLHRSPVATSAPSGVSPAETLIAAG</sequence>
<feature type="domain" description="Integrase catalytic" evidence="2">
    <location>
        <begin position="52"/>
        <end position="213"/>
    </location>
</feature>
<evidence type="ECO:0000259" key="2">
    <source>
        <dbReference type="PROSITE" id="PS50994"/>
    </source>
</evidence>
<dbReference type="InterPro" id="IPR012337">
    <property type="entry name" value="RNaseH-like_sf"/>
</dbReference>
<dbReference type="Pfam" id="PF13683">
    <property type="entry name" value="rve_3"/>
    <property type="match status" value="1"/>
</dbReference>
<dbReference type="AlphaFoldDB" id="A0AA48R905"/>
<protein>
    <recommendedName>
        <fullName evidence="2">Integrase catalytic domain-containing protein</fullName>
    </recommendedName>
</protein>
<accession>A0AA48R905</accession>
<dbReference type="GO" id="GO:0015074">
    <property type="term" value="P:DNA integration"/>
    <property type="evidence" value="ECO:0007669"/>
    <property type="project" value="InterPro"/>
</dbReference>
<dbReference type="PANTHER" id="PTHR47515:SF1">
    <property type="entry name" value="BLR2054 PROTEIN"/>
    <property type="match status" value="1"/>
</dbReference>
<dbReference type="SUPFAM" id="SSF53098">
    <property type="entry name" value="Ribonuclease H-like"/>
    <property type="match status" value="1"/>
</dbReference>
<gene>
    <name evidence="3" type="ORF">AMST5_00093</name>
</gene>
<dbReference type="PROSITE" id="PS50994">
    <property type="entry name" value="INTEGRASE"/>
    <property type="match status" value="1"/>
</dbReference>